<name>A0A914C185_9BILA</name>
<dbReference type="WBParaSite" id="ACRNAN_Path_1441.g5651.t1">
    <property type="protein sequence ID" value="ACRNAN_Path_1441.g5651.t1"/>
    <property type="gene ID" value="ACRNAN_Path_1441.g5651"/>
</dbReference>
<organism evidence="1 2">
    <name type="scientific">Acrobeloides nanus</name>
    <dbReference type="NCBI Taxonomy" id="290746"/>
    <lineage>
        <taxon>Eukaryota</taxon>
        <taxon>Metazoa</taxon>
        <taxon>Ecdysozoa</taxon>
        <taxon>Nematoda</taxon>
        <taxon>Chromadorea</taxon>
        <taxon>Rhabditida</taxon>
        <taxon>Tylenchina</taxon>
        <taxon>Cephalobomorpha</taxon>
        <taxon>Cephaloboidea</taxon>
        <taxon>Cephalobidae</taxon>
        <taxon>Acrobeloides</taxon>
    </lineage>
</organism>
<keyword evidence="1" id="KW-1185">Reference proteome</keyword>
<dbReference type="Proteomes" id="UP000887540">
    <property type="component" value="Unplaced"/>
</dbReference>
<evidence type="ECO:0000313" key="2">
    <source>
        <dbReference type="WBParaSite" id="ACRNAN_Path_1441.g5651.t1"/>
    </source>
</evidence>
<protein>
    <submittedName>
        <fullName evidence="2">F-box domain-containing protein</fullName>
    </submittedName>
</protein>
<proteinExistence type="predicted"/>
<accession>A0A914C185</accession>
<reference evidence="2" key="1">
    <citation type="submission" date="2022-11" db="UniProtKB">
        <authorList>
            <consortium name="WormBaseParasite"/>
        </authorList>
    </citation>
    <scope>IDENTIFICATION</scope>
</reference>
<dbReference type="AlphaFoldDB" id="A0A914C185"/>
<evidence type="ECO:0000313" key="1">
    <source>
        <dbReference type="Proteomes" id="UP000887540"/>
    </source>
</evidence>
<sequence>MGNQSSISQSIISSSRSQETLPKILLPQDSFIPSEIFCDIFRFLRRRHTENFRTNFILNIFSFELLELLQRILSATGQPLKIINLRTDLGIEDIVLILNRYMSVHKLNYNIHAEEWTHMVQSPYILDINYQKIPELPEEITLIIFMPILEELLEFATSGCITNVHKYRIEVEAPCSSDMFLRKIVDIFQTSQDISKIIPKYRFYLDLPLAEKIFKPTTVDIFEEMGIINPYGDFIYQNDGSIVLKRKDQWVMKIKRKTIIPSVRYCLEFDIVRCLD</sequence>